<dbReference type="EMBL" id="JBHUOZ010000003">
    <property type="protein sequence ID" value="MFD2920645.1"/>
    <property type="molecule type" value="Genomic_DNA"/>
</dbReference>
<evidence type="ECO:0000313" key="3">
    <source>
        <dbReference type="Proteomes" id="UP001597511"/>
    </source>
</evidence>
<gene>
    <name evidence="2" type="ORF">ACFS6H_13035</name>
</gene>
<dbReference type="Gene3D" id="3.40.50.720">
    <property type="entry name" value="NAD(P)-binding Rossmann-like Domain"/>
    <property type="match status" value="1"/>
</dbReference>
<dbReference type="Pfam" id="PF13460">
    <property type="entry name" value="NAD_binding_10"/>
    <property type="match status" value="1"/>
</dbReference>
<dbReference type="SUPFAM" id="SSF51735">
    <property type="entry name" value="NAD(P)-binding Rossmann-fold domains"/>
    <property type="match status" value="1"/>
</dbReference>
<evidence type="ECO:0000259" key="1">
    <source>
        <dbReference type="Pfam" id="PF13460"/>
    </source>
</evidence>
<name>A0ABW6A8A2_9BACT</name>
<dbReference type="RefSeq" id="WP_386099402.1">
    <property type="nucleotide sequence ID" value="NZ_JBHUOZ010000003.1"/>
</dbReference>
<protein>
    <submittedName>
        <fullName evidence="2">NAD(P)H-binding protein</fullName>
    </submittedName>
</protein>
<dbReference type="InterPro" id="IPR036291">
    <property type="entry name" value="NAD(P)-bd_dom_sf"/>
</dbReference>
<accession>A0ABW6A8A2</accession>
<comment type="caution">
    <text evidence="2">The sequence shown here is derived from an EMBL/GenBank/DDBJ whole genome shotgun (WGS) entry which is preliminary data.</text>
</comment>
<reference evidence="3" key="1">
    <citation type="journal article" date="2019" name="Int. J. Syst. Evol. Microbiol.">
        <title>The Global Catalogue of Microorganisms (GCM) 10K type strain sequencing project: providing services to taxonomists for standard genome sequencing and annotation.</title>
        <authorList>
            <consortium name="The Broad Institute Genomics Platform"/>
            <consortium name="The Broad Institute Genome Sequencing Center for Infectious Disease"/>
            <person name="Wu L."/>
            <person name="Ma J."/>
        </authorList>
    </citation>
    <scope>NUCLEOTIDE SEQUENCE [LARGE SCALE GENOMIC DNA]</scope>
    <source>
        <strain evidence="3">KCTC 23299</strain>
    </source>
</reference>
<organism evidence="2 3">
    <name type="scientific">Terrimonas rubra</name>
    <dbReference type="NCBI Taxonomy" id="1035890"/>
    <lineage>
        <taxon>Bacteria</taxon>
        <taxon>Pseudomonadati</taxon>
        <taxon>Bacteroidota</taxon>
        <taxon>Chitinophagia</taxon>
        <taxon>Chitinophagales</taxon>
        <taxon>Chitinophagaceae</taxon>
        <taxon>Terrimonas</taxon>
    </lineage>
</organism>
<evidence type="ECO:0000313" key="2">
    <source>
        <dbReference type="EMBL" id="MFD2920645.1"/>
    </source>
</evidence>
<dbReference type="Proteomes" id="UP001597511">
    <property type="component" value="Unassembled WGS sequence"/>
</dbReference>
<sequence>MAVKTVAVIGGTGMIGKSLVQFLIADPEVETIKLLVRRPMEKPHAKVEVKLVDFTDRESVQLALEESEVVFCAIGTTQKNVKGNNELYRKIDFDIPVLAAKLWQEVGFTQFVIVSSIGAAANNKNFYLQLKGEVEEALIATQVPSLHIMQPSMLLGLREEKRPLEGFLQATMRFTSKLFVGSWRQYRAIEGATVAKAMLQAAKEAKPGVHRYTFDAIKALAEKGI</sequence>
<dbReference type="InterPro" id="IPR016040">
    <property type="entry name" value="NAD(P)-bd_dom"/>
</dbReference>
<proteinExistence type="predicted"/>
<dbReference type="PANTHER" id="PTHR14097:SF7">
    <property type="entry name" value="OXIDOREDUCTASE HTATIP2"/>
    <property type="match status" value="1"/>
</dbReference>
<keyword evidence="3" id="KW-1185">Reference proteome</keyword>
<dbReference type="PANTHER" id="PTHR14097">
    <property type="entry name" value="OXIDOREDUCTASE HTATIP2"/>
    <property type="match status" value="1"/>
</dbReference>
<feature type="domain" description="NAD(P)-binding" evidence="1">
    <location>
        <begin position="10"/>
        <end position="140"/>
    </location>
</feature>